<reference evidence="10" key="1">
    <citation type="submission" date="2019-05" db="EMBL/GenBank/DDBJ databases">
        <title>Complete genome sequencing of Absiella argi strain JCM 30884.</title>
        <authorList>
            <person name="Sakamoto M."/>
            <person name="Murakami T."/>
            <person name="Mori H."/>
        </authorList>
    </citation>
    <scope>NUCLEOTIDE SEQUENCE [LARGE SCALE GENOMIC DNA]</scope>
    <source>
        <strain evidence="10">JCM 30884</strain>
    </source>
</reference>
<dbReference type="InterPro" id="IPR002481">
    <property type="entry name" value="FUR"/>
</dbReference>
<dbReference type="InterPro" id="IPR036388">
    <property type="entry name" value="WH-like_DNA-bd_sf"/>
</dbReference>
<name>A0A6N4TJX0_9FIRM</name>
<feature type="binding site" evidence="7">
    <location>
        <position position="122"/>
    </location>
    <ligand>
        <name>Zn(2+)</name>
        <dbReference type="ChEBI" id="CHEBI:29105"/>
    </ligand>
</feature>
<keyword evidence="10" id="KW-1185">Reference proteome</keyword>
<dbReference type="InterPro" id="IPR036390">
    <property type="entry name" value="WH_DNA-bd_sf"/>
</dbReference>
<dbReference type="RefSeq" id="WP_232057283.1">
    <property type="nucleotide sequence ID" value="NZ_AP019695.1"/>
</dbReference>
<evidence type="ECO:0000256" key="3">
    <source>
        <dbReference type="ARBA" id="ARBA00022833"/>
    </source>
</evidence>
<sequence>MIKRKSSKQRDMILAYMKTIEGHVSAEEVYKNMKEAGMDVSLATIYRNLNILTEMNEIKRIAHPVDGYQYDKTSKPHYHLHCTKCNRLFDLDMSYMEELNKKLEEEGHVKITSHSIMAEGICEECRKKMV</sequence>
<keyword evidence="7" id="KW-0479">Metal-binding</keyword>
<evidence type="ECO:0000256" key="2">
    <source>
        <dbReference type="ARBA" id="ARBA00022491"/>
    </source>
</evidence>
<comment type="cofactor">
    <cofactor evidence="8">
        <name>Mn(2+)</name>
        <dbReference type="ChEBI" id="CHEBI:29035"/>
    </cofactor>
    <cofactor evidence="8">
        <name>Fe(2+)</name>
        <dbReference type="ChEBI" id="CHEBI:29033"/>
    </cofactor>
    <text evidence="8">Binds 1 Mn(2+) or Fe(2+) ion per subunit.</text>
</comment>
<organism evidence="9 10">
    <name type="scientific">Amedibacterium intestinale</name>
    <dbReference type="NCBI Taxonomy" id="2583452"/>
    <lineage>
        <taxon>Bacteria</taxon>
        <taxon>Bacillati</taxon>
        <taxon>Bacillota</taxon>
        <taxon>Erysipelotrichia</taxon>
        <taxon>Erysipelotrichales</taxon>
        <taxon>Erysipelotrichaceae</taxon>
        <taxon>Amedibacterium</taxon>
    </lineage>
</organism>
<evidence type="ECO:0000256" key="4">
    <source>
        <dbReference type="ARBA" id="ARBA00023015"/>
    </source>
</evidence>
<dbReference type="Proteomes" id="UP000464754">
    <property type="component" value="Chromosome"/>
</dbReference>
<keyword evidence="8" id="KW-0408">Iron</keyword>
<dbReference type="GO" id="GO:0045892">
    <property type="term" value="P:negative regulation of DNA-templated transcription"/>
    <property type="evidence" value="ECO:0007669"/>
    <property type="project" value="TreeGrafter"/>
</dbReference>
<evidence type="ECO:0000313" key="9">
    <source>
        <dbReference type="EMBL" id="BBK23506.1"/>
    </source>
</evidence>
<evidence type="ECO:0000256" key="8">
    <source>
        <dbReference type="PIRSR" id="PIRSR602481-2"/>
    </source>
</evidence>
<dbReference type="EMBL" id="AP019695">
    <property type="protein sequence ID" value="BBK23506.1"/>
    <property type="molecule type" value="Genomic_DNA"/>
</dbReference>
<evidence type="ECO:0000256" key="5">
    <source>
        <dbReference type="ARBA" id="ARBA00023125"/>
    </source>
</evidence>
<evidence type="ECO:0000256" key="6">
    <source>
        <dbReference type="ARBA" id="ARBA00023163"/>
    </source>
</evidence>
<keyword evidence="4" id="KW-0805">Transcription regulation</keyword>
<proteinExistence type="inferred from homology"/>
<dbReference type="GO" id="GO:1900376">
    <property type="term" value="P:regulation of secondary metabolite biosynthetic process"/>
    <property type="evidence" value="ECO:0007669"/>
    <property type="project" value="TreeGrafter"/>
</dbReference>
<keyword evidence="6" id="KW-0804">Transcription</keyword>
<accession>A0A6N4TJX0</accession>
<keyword evidence="3 7" id="KW-0862">Zinc</keyword>
<dbReference type="PANTHER" id="PTHR33202:SF7">
    <property type="entry name" value="FERRIC UPTAKE REGULATION PROTEIN"/>
    <property type="match status" value="1"/>
</dbReference>
<feature type="binding site" evidence="8">
    <location>
        <position position="114"/>
    </location>
    <ligand>
        <name>Fe cation</name>
        <dbReference type="ChEBI" id="CHEBI:24875"/>
    </ligand>
</feature>
<dbReference type="GO" id="GO:0000976">
    <property type="term" value="F:transcription cis-regulatory region binding"/>
    <property type="evidence" value="ECO:0007669"/>
    <property type="project" value="TreeGrafter"/>
</dbReference>
<evidence type="ECO:0000313" key="10">
    <source>
        <dbReference type="Proteomes" id="UP000464754"/>
    </source>
</evidence>
<feature type="binding site" evidence="7">
    <location>
        <position position="85"/>
    </location>
    <ligand>
        <name>Zn(2+)</name>
        <dbReference type="ChEBI" id="CHEBI:29105"/>
    </ligand>
</feature>
<dbReference type="SUPFAM" id="SSF46785">
    <property type="entry name" value="Winged helix' DNA-binding domain"/>
    <property type="match status" value="1"/>
</dbReference>
<dbReference type="InterPro" id="IPR043135">
    <property type="entry name" value="Fur_C"/>
</dbReference>
<evidence type="ECO:0000256" key="1">
    <source>
        <dbReference type="ARBA" id="ARBA00007957"/>
    </source>
</evidence>
<dbReference type="KEGG" id="aarg:Aargi30884_24090"/>
<comment type="similarity">
    <text evidence="1">Belongs to the Fur family.</text>
</comment>
<protein>
    <submittedName>
        <fullName evidence="9">Transcriptional repressor</fullName>
    </submittedName>
</protein>
<dbReference type="AlphaFoldDB" id="A0A6N4TJX0"/>
<dbReference type="Pfam" id="PF01475">
    <property type="entry name" value="FUR"/>
    <property type="match status" value="1"/>
</dbReference>
<dbReference type="GO" id="GO:0003700">
    <property type="term" value="F:DNA-binding transcription factor activity"/>
    <property type="evidence" value="ECO:0007669"/>
    <property type="project" value="InterPro"/>
</dbReference>
<feature type="binding site" evidence="7">
    <location>
        <position position="125"/>
    </location>
    <ligand>
        <name>Zn(2+)</name>
        <dbReference type="ChEBI" id="CHEBI:29105"/>
    </ligand>
</feature>
<keyword evidence="2" id="KW-0678">Repressor</keyword>
<dbReference type="CDD" id="cd07153">
    <property type="entry name" value="Fur_like"/>
    <property type="match status" value="1"/>
</dbReference>
<dbReference type="PANTHER" id="PTHR33202">
    <property type="entry name" value="ZINC UPTAKE REGULATION PROTEIN"/>
    <property type="match status" value="1"/>
</dbReference>
<dbReference type="Gene3D" id="3.30.1490.190">
    <property type="match status" value="1"/>
</dbReference>
<feature type="binding site" evidence="8">
    <location>
        <position position="97"/>
    </location>
    <ligand>
        <name>Fe cation</name>
        <dbReference type="ChEBI" id="CHEBI:24875"/>
    </ligand>
</feature>
<dbReference type="Gene3D" id="1.10.10.10">
    <property type="entry name" value="Winged helix-like DNA-binding domain superfamily/Winged helix DNA-binding domain"/>
    <property type="match status" value="1"/>
</dbReference>
<evidence type="ECO:0000256" key="7">
    <source>
        <dbReference type="PIRSR" id="PIRSR602481-1"/>
    </source>
</evidence>
<keyword evidence="5" id="KW-0238">DNA-binding</keyword>
<gene>
    <name evidence="9" type="primary">fur</name>
    <name evidence="9" type="ORF">Aargi30884_24090</name>
</gene>
<dbReference type="GO" id="GO:0008270">
    <property type="term" value="F:zinc ion binding"/>
    <property type="evidence" value="ECO:0007669"/>
    <property type="project" value="TreeGrafter"/>
</dbReference>
<comment type="cofactor">
    <cofactor evidence="7">
        <name>Zn(2+)</name>
        <dbReference type="ChEBI" id="CHEBI:29105"/>
    </cofactor>
    <text evidence="7">Binds 1 zinc ion per subunit.</text>
</comment>
<feature type="binding site" evidence="7">
    <location>
        <position position="82"/>
    </location>
    <ligand>
        <name>Zn(2+)</name>
        <dbReference type="ChEBI" id="CHEBI:29105"/>
    </ligand>
</feature>